<gene>
    <name evidence="2" type="ORF">WMO13_08415</name>
</gene>
<dbReference type="InterPro" id="IPR045865">
    <property type="entry name" value="ACT-like_dom_sf"/>
</dbReference>
<dbReference type="InterPro" id="IPR018717">
    <property type="entry name" value="DUF2241"/>
</dbReference>
<dbReference type="EMBL" id="CP150637">
    <property type="protein sequence ID" value="WZW87381.1"/>
    <property type="molecule type" value="Genomic_DNA"/>
</dbReference>
<name>A0ABZ3BYU1_9GAMM</name>
<sequence length="159" mass="17815">MIYYQPRVTKGQIKQEAKPMSHRNSLQDVLQNIDPVLSSETYVYVGLADHSLLKVLGFDPLAFYKEREGITLILRKEEADNNFLKYEGEYCKITLNVPFKPISTGLTAIISSALAKAGIGIKPVHTVYNSYVLINKPDAHVALEIITALQRKIQGMNAH</sequence>
<accession>A0ABZ3BYU1</accession>
<dbReference type="PANTHER" id="PTHR39199">
    <property type="entry name" value="BLR5128 PROTEIN"/>
    <property type="match status" value="1"/>
</dbReference>
<evidence type="ECO:0000313" key="3">
    <source>
        <dbReference type="Proteomes" id="UP001449178"/>
    </source>
</evidence>
<reference evidence="2 3" key="1">
    <citation type="submission" date="2024-03" db="EMBL/GenBank/DDBJ databases">
        <title>Complete Genome Sequence and Annotation of Ignatzschineria larvae DSM 13226.</title>
        <authorList>
            <person name="Cantrell E."/>
            <person name="Burcham Z.M."/>
        </authorList>
    </citation>
    <scope>NUCLEOTIDE SEQUENCE [LARGE SCALE GENOMIC DNA]</scope>
    <source>
        <strain evidence="2 3">DSM 13226</strain>
    </source>
</reference>
<organism evidence="2 3">
    <name type="scientific">Ignatzschineria larvae DSM 13226</name>
    <dbReference type="NCBI Taxonomy" id="1111732"/>
    <lineage>
        <taxon>Bacteria</taxon>
        <taxon>Pseudomonadati</taxon>
        <taxon>Pseudomonadota</taxon>
        <taxon>Gammaproteobacteria</taxon>
        <taxon>Cardiobacteriales</taxon>
        <taxon>Ignatzschineriaceae</taxon>
        <taxon>Ignatzschineria</taxon>
    </lineage>
</organism>
<protein>
    <submittedName>
        <fullName evidence="2">ACT domain-containing protein</fullName>
    </submittedName>
</protein>
<dbReference type="Proteomes" id="UP001449178">
    <property type="component" value="Chromosome"/>
</dbReference>
<dbReference type="Gene3D" id="3.30.2130.10">
    <property type="entry name" value="VC0802-like"/>
    <property type="match status" value="1"/>
</dbReference>
<evidence type="ECO:0000259" key="1">
    <source>
        <dbReference type="Pfam" id="PF10000"/>
    </source>
</evidence>
<dbReference type="PANTHER" id="PTHR39199:SF1">
    <property type="entry name" value="BLR5128 PROTEIN"/>
    <property type="match status" value="1"/>
</dbReference>
<proteinExistence type="predicted"/>
<evidence type="ECO:0000313" key="2">
    <source>
        <dbReference type="EMBL" id="WZW87381.1"/>
    </source>
</evidence>
<dbReference type="SUPFAM" id="SSF55021">
    <property type="entry name" value="ACT-like"/>
    <property type="match status" value="2"/>
</dbReference>
<dbReference type="RefSeq" id="WP_026878163.1">
    <property type="nucleotide sequence ID" value="NZ_AZOD01000002.1"/>
</dbReference>
<feature type="domain" description="DUF2241" evidence="1">
    <location>
        <begin position="25"/>
        <end position="88"/>
    </location>
</feature>
<dbReference type="Pfam" id="PF10000">
    <property type="entry name" value="ACT_3"/>
    <property type="match status" value="1"/>
</dbReference>
<keyword evidence="3" id="KW-1185">Reference proteome</keyword>